<dbReference type="GO" id="GO:0003755">
    <property type="term" value="F:peptidyl-prolyl cis-trans isomerase activity"/>
    <property type="evidence" value="ECO:0007669"/>
    <property type="project" value="UniProtKB-UniRule"/>
</dbReference>
<dbReference type="EC" id="5.2.1.8" evidence="6"/>
<comment type="caution">
    <text evidence="9">The sequence shown here is derived from an EMBL/GenBank/DDBJ whole genome shotgun (WGS) entry which is preliminary data.</text>
</comment>
<evidence type="ECO:0000313" key="9">
    <source>
        <dbReference type="EMBL" id="KEI71120.1"/>
    </source>
</evidence>
<dbReference type="PANTHER" id="PTHR43811:SF19">
    <property type="entry name" value="39 KDA FK506-BINDING NUCLEAR PROTEIN"/>
    <property type="match status" value="1"/>
</dbReference>
<dbReference type="Gene3D" id="1.10.287.460">
    <property type="entry name" value="Peptidyl-prolyl cis-trans isomerase, FKBP-type, N-terminal domain"/>
    <property type="match status" value="1"/>
</dbReference>
<dbReference type="PANTHER" id="PTHR43811">
    <property type="entry name" value="FKBP-TYPE PEPTIDYL-PROLYL CIS-TRANS ISOMERASE FKPA"/>
    <property type="match status" value="1"/>
</dbReference>
<keyword evidence="3 5" id="KW-0697">Rotamase</keyword>
<evidence type="ECO:0000256" key="6">
    <source>
        <dbReference type="RuleBase" id="RU003915"/>
    </source>
</evidence>
<dbReference type="SUPFAM" id="SSF54534">
    <property type="entry name" value="FKBP-like"/>
    <property type="match status" value="1"/>
</dbReference>
<reference evidence="9 10" key="1">
    <citation type="submission" date="2014-06" db="EMBL/GenBank/DDBJ databases">
        <title>Whole Genome Sequences of Three Symbiotic Endozoicomonas Bacteria.</title>
        <authorList>
            <person name="Neave M.J."/>
            <person name="Apprill A."/>
            <person name="Voolstra C.R."/>
        </authorList>
    </citation>
    <scope>NUCLEOTIDE SEQUENCE [LARGE SCALE GENOMIC DNA]</scope>
    <source>
        <strain evidence="9 10">DSM 22380</strain>
    </source>
</reference>
<evidence type="ECO:0000256" key="4">
    <source>
        <dbReference type="ARBA" id="ARBA00023235"/>
    </source>
</evidence>
<accession>A0A081KAE4</accession>
<dbReference type="InterPro" id="IPR036944">
    <property type="entry name" value="PPIase_FKBP_N_sf"/>
</dbReference>
<name>A0A081KAE4_9GAMM</name>
<dbReference type="AlphaFoldDB" id="A0A081KAE4"/>
<dbReference type="Gene3D" id="3.10.50.40">
    <property type="match status" value="1"/>
</dbReference>
<comment type="catalytic activity">
    <reaction evidence="1 5 6">
        <text>[protein]-peptidylproline (omega=180) = [protein]-peptidylproline (omega=0)</text>
        <dbReference type="Rhea" id="RHEA:16237"/>
        <dbReference type="Rhea" id="RHEA-COMP:10747"/>
        <dbReference type="Rhea" id="RHEA-COMP:10748"/>
        <dbReference type="ChEBI" id="CHEBI:83833"/>
        <dbReference type="ChEBI" id="CHEBI:83834"/>
        <dbReference type="EC" id="5.2.1.8"/>
    </reaction>
</comment>
<dbReference type="GO" id="GO:0006457">
    <property type="term" value="P:protein folding"/>
    <property type="evidence" value="ECO:0007669"/>
    <property type="project" value="InterPro"/>
</dbReference>
<dbReference type="Proteomes" id="UP000027997">
    <property type="component" value="Unassembled WGS sequence"/>
</dbReference>
<evidence type="ECO:0000256" key="5">
    <source>
        <dbReference type="PROSITE-ProRule" id="PRU00277"/>
    </source>
</evidence>
<feature type="signal peptide" evidence="7">
    <location>
        <begin position="1"/>
        <end position="22"/>
    </location>
</feature>
<evidence type="ECO:0000256" key="7">
    <source>
        <dbReference type="SAM" id="SignalP"/>
    </source>
</evidence>
<dbReference type="eggNOG" id="COG0545">
    <property type="taxonomic scope" value="Bacteria"/>
</dbReference>
<dbReference type="PROSITE" id="PS50059">
    <property type="entry name" value="FKBP_PPIASE"/>
    <property type="match status" value="1"/>
</dbReference>
<protein>
    <recommendedName>
        <fullName evidence="6">Peptidyl-prolyl cis-trans isomerase</fullName>
        <ecNumber evidence="6">5.2.1.8</ecNumber>
    </recommendedName>
</protein>
<dbReference type="InterPro" id="IPR001179">
    <property type="entry name" value="PPIase_FKBP_dom"/>
</dbReference>
<comment type="similarity">
    <text evidence="2 6">Belongs to the FKBP-type PPIase family.</text>
</comment>
<gene>
    <name evidence="9" type="ORF">GV64_10505</name>
</gene>
<dbReference type="PROSITE" id="PS51257">
    <property type="entry name" value="PROKAR_LIPOPROTEIN"/>
    <property type="match status" value="1"/>
</dbReference>
<feature type="chain" id="PRO_5001758819" description="Peptidyl-prolyl cis-trans isomerase" evidence="7">
    <location>
        <begin position="23"/>
        <end position="252"/>
    </location>
</feature>
<feature type="domain" description="PPIase FKBP-type" evidence="8">
    <location>
        <begin position="155"/>
        <end position="240"/>
    </location>
</feature>
<dbReference type="RefSeq" id="WP_026258643.1">
    <property type="nucleotide sequence ID" value="NZ_JOJP01000001.1"/>
</dbReference>
<keyword evidence="10" id="KW-1185">Reference proteome</keyword>
<dbReference type="InterPro" id="IPR000774">
    <property type="entry name" value="PPIase_FKBP_N"/>
</dbReference>
<keyword evidence="4 5" id="KW-0413">Isomerase</keyword>
<proteinExistence type="inferred from homology"/>
<sequence>MKKVIKISALAAAVLLAAGCQEKTTQAPEVELNTDEQKAAYAIGASVGNFASQTLKQQDELGVVLDRALVQQGLMDALADQVRMNDEEMGAALRAHEQKMNTVVQEKAKEKREETLKNGAKFLEDNAKKEGVSTTESGLQYEVIKQGDGPKPTAADTVTVHYTGTLTDGTVFDSSKQRGQPATFPLANVIKGWTEGVALMPVGSEYRLTIPAELAYGDQEVGTIPAGSVLVFDVELISIEDMKDADKKQVKK</sequence>
<dbReference type="Pfam" id="PF00254">
    <property type="entry name" value="FKBP_C"/>
    <property type="match status" value="1"/>
</dbReference>
<dbReference type="InterPro" id="IPR046357">
    <property type="entry name" value="PPIase_dom_sf"/>
</dbReference>
<dbReference type="EMBL" id="JOJP01000001">
    <property type="protein sequence ID" value="KEI71120.1"/>
    <property type="molecule type" value="Genomic_DNA"/>
</dbReference>
<evidence type="ECO:0000256" key="1">
    <source>
        <dbReference type="ARBA" id="ARBA00000971"/>
    </source>
</evidence>
<evidence type="ECO:0000256" key="3">
    <source>
        <dbReference type="ARBA" id="ARBA00023110"/>
    </source>
</evidence>
<keyword evidence="7" id="KW-0732">Signal</keyword>
<evidence type="ECO:0000259" key="8">
    <source>
        <dbReference type="PROSITE" id="PS50059"/>
    </source>
</evidence>
<dbReference type="Pfam" id="PF01346">
    <property type="entry name" value="FKBP_N"/>
    <property type="match status" value="1"/>
</dbReference>
<evidence type="ECO:0000256" key="2">
    <source>
        <dbReference type="ARBA" id="ARBA00006577"/>
    </source>
</evidence>
<organism evidence="9 10">
    <name type="scientific">Endozoicomonas elysicola</name>
    <dbReference type="NCBI Taxonomy" id="305900"/>
    <lineage>
        <taxon>Bacteria</taxon>
        <taxon>Pseudomonadati</taxon>
        <taxon>Pseudomonadota</taxon>
        <taxon>Gammaproteobacteria</taxon>
        <taxon>Oceanospirillales</taxon>
        <taxon>Endozoicomonadaceae</taxon>
        <taxon>Endozoicomonas</taxon>
    </lineage>
</organism>
<dbReference type="STRING" id="305900.GV64_10505"/>
<evidence type="ECO:0000313" key="10">
    <source>
        <dbReference type="Proteomes" id="UP000027997"/>
    </source>
</evidence>
<dbReference type="FunFam" id="3.10.50.40:FF:000006">
    <property type="entry name" value="Peptidyl-prolyl cis-trans isomerase"/>
    <property type="match status" value="1"/>
</dbReference>
<dbReference type="NCBIfam" id="NF008150">
    <property type="entry name" value="PRK10902.1"/>
    <property type="match status" value="1"/>
</dbReference>